<evidence type="ECO:0000313" key="2">
    <source>
        <dbReference type="EMBL" id="KOO32740.1"/>
    </source>
</evidence>
<dbReference type="InterPro" id="IPR013154">
    <property type="entry name" value="ADH-like_N"/>
</dbReference>
<evidence type="ECO:0000313" key="3">
    <source>
        <dbReference type="Proteomes" id="UP000037460"/>
    </source>
</evidence>
<protein>
    <submittedName>
        <fullName evidence="2">Zinc-binding dehydrogenase family</fullName>
    </submittedName>
</protein>
<dbReference type="PANTHER" id="PTHR43677:SF4">
    <property type="entry name" value="QUINONE OXIDOREDUCTASE-LIKE PROTEIN 2"/>
    <property type="match status" value="1"/>
</dbReference>
<dbReference type="InterPro" id="IPR020843">
    <property type="entry name" value="ER"/>
</dbReference>
<dbReference type="SMART" id="SM00829">
    <property type="entry name" value="PKS_ER"/>
    <property type="match status" value="1"/>
</dbReference>
<dbReference type="InterPro" id="IPR013149">
    <property type="entry name" value="ADH-like_C"/>
</dbReference>
<dbReference type="SUPFAM" id="SSF50129">
    <property type="entry name" value="GroES-like"/>
    <property type="match status" value="1"/>
</dbReference>
<name>A0A0M0K1Q2_9EUKA</name>
<dbReference type="EMBL" id="JWZX01001695">
    <property type="protein sequence ID" value="KOO32740.1"/>
    <property type="molecule type" value="Genomic_DNA"/>
</dbReference>
<accession>A0A0M0K1Q2</accession>
<feature type="domain" description="Enoyl reductase (ER)" evidence="1">
    <location>
        <begin position="18"/>
        <end position="342"/>
    </location>
</feature>
<organism evidence="2 3">
    <name type="scientific">Chrysochromulina tobinii</name>
    <dbReference type="NCBI Taxonomy" id="1460289"/>
    <lineage>
        <taxon>Eukaryota</taxon>
        <taxon>Haptista</taxon>
        <taxon>Haptophyta</taxon>
        <taxon>Prymnesiophyceae</taxon>
        <taxon>Prymnesiales</taxon>
        <taxon>Chrysochromulinaceae</taxon>
        <taxon>Chrysochromulina</taxon>
    </lineage>
</organism>
<dbReference type="InterPro" id="IPR051397">
    <property type="entry name" value="Zn-ADH-like_protein"/>
</dbReference>
<dbReference type="OrthoDB" id="3509362at2759"/>
<dbReference type="CDD" id="cd08241">
    <property type="entry name" value="QOR1"/>
    <property type="match status" value="1"/>
</dbReference>
<evidence type="ECO:0000259" key="1">
    <source>
        <dbReference type="SMART" id="SM00829"/>
    </source>
</evidence>
<comment type="caution">
    <text evidence="2">The sequence shown here is derived from an EMBL/GenBank/DDBJ whole genome shotgun (WGS) entry which is preliminary data.</text>
</comment>
<sequence>MLRLSRRLATAAVCKKLGDPLSIVHDWKTPQVTRGQVKIKVAAAGVNFADILQARGQYQDKADPPFVPGNEAAGEVCEVGEGVKTLAIGDRVICLSRGGAYASETVADARTCLKLPPSAASADLAEAAALLVNYGTAHLALTSRAHLQSGETVLVTAAAGGVGLATVELARLMGASRVIAACGSDAKLLIATTKGADAKGINYAGLDGKAFRNRLKEFSADGDRLKGGIDVVVDMVGGELLEPCIRSLAWNGRAVVIGFAAGQIPHIPANLLLVKNVSVSGLFWGAHLIHDPRMLMASSSQLIQWWLEGKIKPHVGARVSLERANDAFGLVEGRTSTGKVVLIP</sequence>
<dbReference type="Gene3D" id="3.90.180.10">
    <property type="entry name" value="Medium-chain alcohol dehydrogenases, catalytic domain"/>
    <property type="match status" value="1"/>
</dbReference>
<dbReference type="Pfam" id="PF08240">
    <property type="entry name" value="ADH_N"/>
    <property type="match status" value="1"/>
</dbReference>
<dbReference type="Gene3D" id="3.40.50.720">
    <property type="entry name" value="NAD(P)-binding Rossmann-like Domain"/>
    <property type="match status" value="1"/>
</dbReference>
<dbReference type="PANTHER" id="PTHR43677">
    <property type="entry name" value="SHORT-CHAIN DEHYDROGENASE/REDUCTASE"/>
    <property type="match status" value="1"/>
</dbReference>
<dbReference type="Pfam" id="PF00107">
    <property type="entry name" value="ADH_zinc_N"/>
    <property type="match status" value="1"/>
</dbReference>
<dbReference type="SUPFAM" id="SSF51735">
    <property type="entry name" value="NAD(P)-binding Rossmann-fold domains"/>
    <property type="match status" value="1"/>
</dbReference>
<dbReference type="InterPro" id="IPR036291">
    <property type="entry name" value="NAD(P)-bd_dom_sf"/>
</dbReference>
<gene>
    <name evidence="2" type="ORF">Ctob_008163</name>
</gene>
<keyword evidence="3" id="KW-1185">Reference proteome</keyword>
<proteinExistence type="predicted"/>
<dbReference type="InterPro" id="IPR011032">
    <property type="entry name" value="GroES-like_sf"/>
</dbReference>
<reference evidence="3" key="1">
    <citation type="journal article" date="2015" name="PLoS Genet.">
        <title>Genome Sequence and Transcriptome Analyses of Chrysochromulina tobin: Metabolic Tools for Enhanced Algal Fitness in the Prominent Order Prymnesiales (Haptophyceae).</title>
        <authorList>
            <person name="Hovde B.T."/>
            <person name="Deodato C.R."/>
            <person name="Hunsperger H.M."/>
            <person name="Ryken S.A."/>
            <person name="Yost W."/>
            <person name="Jha R.K."/>
            <person name="Patterson J."/>
            <person name="Monnat R.J. Jr."/>
            <person name="Barlow S.B."/>
            <person name="Starkenburg S.R."/>
            <person name="Cattolico R.A."/>
        </authorList>
    </citation>
    <scope>NUCLEOTIDE SEQUENCE</scope>
    <source>
        <strain evidence="3">CCMP291</strain>
    </source>
</reference>
<dbReference type="Proteomes" id="UP000037460">
    <property type="component" value="Unassembled WGS sequence"/>
</dbReference>
<dbReference type="AlphaFoldDB" id="A0A0M0K1Q2"/>
<dbReference type="GO" id="GO:0016491">
    <property type="term" value="F:oxidoreductase activity"/>
    <property type="evidence" value="ECO:0007669"/>
    <property type="project" value="InterPro"/>
</dbReference>